<feature type="coiled-coil region" evidence="1">
    <location>
        <begin position="203"/>
        <end position="594"/>
    </location>
</feature>
<gene>
    <name evidence="2" type="ORF">MONBRDRAFT_23979</name>
</gene>
<organism evidence="2 3">
    <name type="scientific">Monosiga brevicollis</name>
    <name type="common">Choanoflagellate</name>
    <dbReference type="NCBI Taxonomy" id="81824"/>
    <lineage>
        <taxon>Eukaryota</taxon>
        <taxon>Choanoflagellata</taxon>
        <taxon>Craspedida</taxon>
        <taxon>Salpingoecidae</taxon>
        <taxon>Monosiga</taxon>
    </lineage>
</organism>
<keyword evidence="3" id="KW-1185">Reference proteome</keyword>
<proteinExistence type="predicted"/>
<dbReference type="AlphaFoldDB" id="A9UUC2"/>
<dbReference type="RefSeq" id="XP_001744176.1">
    <property type="nucleotide sequence ID" value="XM_001744124.1"/>
</dbReference>
<dbReference type="OMA" id="QIKLECA"/>
<sequence>MASGRTIANIDLKEDLEAALALIAQLRSEKDELFVQNQDLNLRRREAEEEAQRLRAQLQGDAGVRLEEVRRQLNLADAELFQKQQQFQNLVGTTADMETLRAAYVELQQELEQRAIAHERELQRIEAAHIEELRTFEDRVLEREVGALVPLPNHVKVRARLTTQACSSNPGLCLPNQRELDAERRQKVERQLGAASQHSAQKLLELQGLLEDERTHRQELQTQLHTERQRVARLTVEAGAQRQQMDSEDATFQHQLDSLKAALKLAEDEQARLRDQVLAADEAAAAQTVQHGEQLRVLRRDLGNARSSIRKLERERGDLELAHQERLRRLEAALKDSEAYATELERSLQNKTTEAKQELYELQHSLFVQMQTLQAEKARLEDQCSTLSRAATEQRDASAEAAQAHQTALSKAKDAQQAAQRRVTALEQEKVLLEKRAAKAEHAEQELTHAREAVASLDSRFERLREQHQQLQRDHGVLQTHFEATKRQLAELQDARKQHVDELAGAESRYEAAQAQHQHRESELQAAIAELEVRFNKLSETATASKFKASSRRRDLENQLASLQQQLEELQMAKENVVQEAAEWQAKHDALQARVGKFGVALEEERRRKGAELLRGPHGIPVRHMRAVQEHHAYDQELAVPLTDIYQRISTFDEHQGAVPPRVNLVTQPRR</sequence>
<protein>
    <submittedName>
        <fullName evidence="2">Uncharacterized protein</fullName>
    </submittedName>
</protein>
<feature type="coiled-coil region" evidence="1">
    <location>
        <begin position="9"/>
        <end position="128"/>
    </location>
</feature>
<keyword evidence="1" id="KW-0175">Coiled coil</keyword>
<dbReference type="SUPFAM" id="SSF57997">
    <property type="entry name" value="Tropomyosin"/>
    <property type="match status" value="1"/>
</dbReference>
<evidence type="ECO:0000313" key="2">
    <source>
        <dbReference type="EMBL" id="EDQ90879.1"/>
    </source>
</evidence>
<dbReference type="Proteomes" id="UP000001357">
    <property type="component" value="Unassembled WGS sequence"/>
</dbReference>
<dbReference type="STRING" id="81824.A9UUC2"/>
<dbReference type="GeneID" id="5889373"/>
<reference evidence="2 3" key="1">
    <citation type="journal article" date="2008" name="Nature">
        <title>The genome of the choanoflagellate Monosiga brevicollis and the origin of metazoans.</title>
        <authorList>
            <consortium name="JGI Sequencing"/>
            <person name="King N."/>
            <person name="Westbrook M.J."/>
            <person name="Young S.L."/>
            <person name="Kuo A."/>
            <person name="Abedin M."/>
            <person name="Chapman J."/>
            <person name="Fairclough S."/>
            <person name="Hellsten U."/>
            <person name="Isogai Y."/>
            <person name="Letunic I."/>
            <person name="Marr M."/>
            <person name="Pincus D."/>
            <person name="Putnam N."/>
            <person name="Rokas A."/>
            <person name="Wright K.J."/>
            <person name="Zuzow R."/>
            <person name="Dirks W."/>
            <person name="Good M."/>
            <person name="Goodstein D."/>
            <person name="Lemons D."/>
            <person name="Li W."/>
            <person name="Lyons J.B."/>
            <person name="Morris A."/>
            <person name="Nichols S."/>
            <person name="Richter D.J."/>
            <person name="Salamov A."/>
            <person name="Bork P."/>
            <person name="Lim W.A."/>
            <person name="Manning G."/>
            <person name="Miller W.T."/>
            <person name="McGinnis W."/>
            <person name="Shapiro H."/>
            <person name="Tjian R."/>
            <person name="Grigoriev I.V."/>
            <person name="Rokhsar D."/>
        </authorList>
    </citation>
    <scope>NUCLEOTIDE SEQUENCE [LARGE SCALE GENOMIC DNA]</scope>
    <source>
        <strain evidence="3">MX1 / ATCC 50154</strain>
    </source>
</reference>
<dbReference type="EMBL" id="CH991546">
    <property type="protein sequence ID" value="EDQ90879.1"/>
    <property type="molecule type" value="Genomic_DNA"/>
</dbReference>
<evidence type="ECO:0000313" key="3">
    <source>
        <dbReference type="Proteomes" id="UP000001357"/>
    </source>
</evidence>
<dbReference type="FunCoup" id="A9UUC2">
    <property type="interactions" value="592"/>
</dbReference>
<dbReference type="Gene3D" id="1.10.287.1490">
    <property type="match status" value="1"/>
</dbReference>
<name>A9UUC2_MONBE</name>
<accession>A9UUC2</accession>
<evidence type="ECO:0000256" key="1">
    <source>
        <dbReference type="SAM" id="Coils"/>
    </source>
</evidence>
<dbReference type="KEGG" id="mbr:MONBRDRAFT_23979"/>
<dbReference type="InParanoid" id="A9UUC2"/>